<evidence type="ECO:0000313" key="1">
    <source>
        <dbReference type="EMBL" id="CAB5224167.1"/>
    </source>
</evidence>
<sequence>MDPFTLMALLKGTEAVGQGVSGYMAADATFGQSEADRLKELQRREELGTLGYTGEEQNRIMRDLLNPIQAREAQRSLETRQILGAGDLGASQSAIANMIQADKGEAARAGASEEFLQQQMSEKRLQEKELRDLAKAQDAEKAAKQAAIVSALTLGIAGQAETAQRKMLYDEMLSGQAAADGKTAGAGTERALSEDELSMAYELMGYVPGSK</sequence>
<reference evidence="1" key="1">
    <citation type="submission" date="2020-05" db="EMBL/GenBank/DDBJ databases">
        <authorList>
            <person name="Chiriac C."/>
            <person name="Salcher M."/>
            <person name="Ghai R."/>
            <person name="Kavagutti S V."/>
        </authorList>
    </citation>
    <scope>NUCLEOTIDE SEQUENCE</scope>
</reference>
<proteinExistence type="predicted"/>
<name>A0A6J7X6Z7_9CAUD</name>
<dbReference type="EMBL" id="LR798323">
    <property type="protein sequence ID" value="CAB5224167.1"/>
    <property type="molecule type" value="Genomic_DNA"/>
</dbReference>
<protein>
    <submittedName>
        <fullName evidence="1">Uncharacterized protein</fullName>
    </submittedName>
</protein>
<gene>
    <name evidence="1" type="ORF">UFOVP390_39</name>
</gene>
<accession>A0A6J7X6Z7</accession>
<organism evidence="1">
    <name type="scientific">uncultured Caudovirales phage</name>
    <dbReference type="NCBI Taxonomy" id="2100421"/>
    <lineage>
        <taxon>Viruses</taxon>
        <taxon>Duplodnaviria</taxon>
        <taxon>Heunggongvirae</taxon>
        <taxon>Uroviricota</taxon>
        <taxon>Caudoviricetes</taxon>
        <taxon>Peduoviridae</taxon>
        <taxon>Maltschvirus</taxon>
        <taxon>Maltschvirus maltsch</taxon>
    </lineage>
</organism>